<dbReference type="Proteomes" id="UP000499080">
    <property type="component" value="Unassembled WGS sequence"/>
</dbReference>
<gene>
    <name evidence="1" type="ORF">AVEN_181035_1</name>
</gene>
<accession>A0A4Y2L1A8</accession>
<protein>
    <submittedName>
        <fullName evidence="1">Uncharacterized protein</fullName>
    </submittedName>
</protein>
<dbReference type="EMBL" id="BGPR01005252">
    <property type="protein sequence ID" value="GBN08312.1"/>
    <property type="molecule type" value="Genomic_DNA"/>
</dbReference>
<keyword evidence="2" id="KW-1185">Reference proteome</keyword>
<organism evidence="1 2">
    <name type="scientific">Araneus ventricosus</name>
    <name type="common">Orbweaver spider</name>
    <name type="synonym">Epeira ventricosa</name>
    <dbReference type="NCBI Taxonomy" id="182803"/>
    <lineage>
        <taxon>Eukaryota</taxon>
        <taxon>Metazoa</taxon>
        <taxon>Ecdysozoa</taxon>
        <taxon>Arthropoda</taxon>
        <taxon>Chelicerata</taxon>
        <taxon>Arachnida</taxon>
        <taxon>Araneae</taxon>
        <taxon>Araneomorphae</taxon>
        <taxon>Entelegynae</taxon>
        <taxon>Araneoidea</taxon>
        <taxon>Araneidae</taxon>
        <taxon>Araneus</taxon>
    </lineage>
</organism>
<name>A0A4Y2L1A8_ARAVE</name>
<reference evidence="1 2" key="1">
    <citation type="journal article" date="2019" name="Sci. Rep.">
        <title>Orb-weaving spider Araneus ventricosus genome elucidates the spidroin gene catalogue.</title>
        <authorList>
            <person name="Kono N."/>
            <person name="Nakamura H."/>
            <person name="Ohtoshi R."/>
            <person name="Moran D.A.P."/>
            <person name="Shinohara A."/>
            <person name="Yoshida Y."/>
            <person name="Fujiwara M."/>
            <person name="Mori M."/>
            <person name="Tomita M."/>
            <person name="Arakawa K."/>
        </authorList>
    </citation>
    <scope>NUCLEOTIDE SEQUENCE [LARGE SCALE GENOMIC DNA]</scope>
</reference>
<dbReference type="AlphaFoldDB" id="A0A4Y2L1A8"/>
<evidence type="ECO:0000313" key="1">
    <source>
        <dbReference type="EMBL" id="GBN08312.1"/>
    </source>
</evidence>
<comment type="caution">
    <text evidence="1">The sequence shown here is derived from an EMBL/GenBank/DDBJ whole genome shotgun (WGS) entry which is preliminary data.</text>
</comment>
<sequence>MMSKGQCAIEYFRKKYFCHDANSNTCKNLRSSSKCYQEELDSKKITMERLSFQTAAVMFSLPAAQFPREKSRVPFISAAGQLHLVVIKETFARVLAARGKRPQCTGINICQRAQLGRL</sequence>
<evidence type="ECO:0000313" key="2">
    <source>
        <dbReference type="Proteomes" id="UP000499080"/>
    </source>
</evidence>
<proteinExistence type="predicted"/>